<keyword evidence="3" id="KW-0547">Nucleotide-binding</keyword>
<keyword evidence="4 6" id="KW-0067">ATP-binding</keyword>
<gene>
    <name evidence="6" type="ORF">LQ564_21705</name>
</gene>
<proteinExistence type="predicted"/>
<evidence type="ECO:0000313" key="6">
    <source>
        <dbReference type="EMBL" id="MCD2518919.1"/>
    </source>
</evidence>
<keyword evidence="7" id="KW-1185">Reference proteome</keyword>
<evidence type="ECO:0000256" key="1">
    <source>
        <dbReference type="ARBA" id="ARBA00022448"/>
    </source>
</evidence>
<dbReference type="CDD" id="cd03230">
    <property type="entry name" value="ABC_DR_subfamily_A"/>
    <property type="match status" value="1"/>
</dbReference>
<evidence type="ECO:0000313" key="7">
    <source>
        <dbReference type="Proteomes" id="UP001179361"/>
    </source>
</evidence>
<evidence type="ECO:0000256" key="4">
    <source>
        <dbReference type="ARBA" id="ARBA00022840"/>
    </source>
</evidence>
<dbReference type="SUPFAM" id="SSF52540">
    <property type="entry name" value="P-loop containing nucleoside triphosphate hydrolases"/>
    <property type="match status" value="1"/>
</dbReference>
<accession>A0ABS8QBF3</accession>
<evidence type="ECO:0000259" key="5">
    <source>
        <dbReference type="PROSITE" id="PS50893"/>
    </source>
</evidence>
<dbReference type="Gene3D" id="3.40.50.300">
    <property type="entry name" value="P-loop containing nucleotide triphosphate hydrolases"/>
    <property type="match status" value="1"/>
</dbReference>
<dbReference type="PANTHER" id="PTHR42939:SF1">
    <property type="entry name" value="ABC TRANSPORTER ATP-BINDING PROTEIN ALBC-RELATED"/>
    <property type="match status" value="1"/>
</dbReference>
<dbReference type="InterPro" id="IPR051782">
    <property type="entry name" value="ABC_Transporter_VariousFunc"/>
</dbReference>
<evidence type="ECO:0000256" key="2">
    <source>
        <dbReference type="ARBA" id="ARBA00022475"/>
    </source>
</evidence>
<dbReference type="InterPro" id="IPR003593">
    <property type="entry name" value="AAA+_ATPase"/>
</dbReference>
<reference evidence="6" key="1">
    <citation type="submission" date="2021-11" db="EMBL/GenBank/DDBJ databases">
        <title>The complete genome of Massilia sp sp. G4R7.</title>
        <authorList>
            <person name="Liu L."/>
            <person name="Yue J."/>
            <person name="Yuan J."/>
            <person name="Yang F."/>
            <person name="Li L."/>
        </authorList>
    </citation>
    <scope>NUCLEOTIDE SEQUENCE</scope>
    <source>
        <strain evidence="6">G4R7</strain>
    </source>
</reference>
<dbReference type="Pfam" id="PF00005">
    <property type="entry name" value="ABC_tran"/>
    <property type="match status" value="1"/>
</dbReference>
<feature type="domain" description="ABC transporter" evidence="5">
    <location>
        <begin position="4"/>
        <end position="230"/>
    </location>
</feature>
<dbReference type="SMART" id="SM00382">
    <property type="entry name" value="AAA"/>
    <property type="match status" value="1"/>
</dbReference>
<dbReference type="Proteomes" id="UP001179361">
    <property type="component" value="Unassembled WGS sequence"/>
</dbReference>
<dbReference type="InterPro" id="IPR003439">
    <property type="entry name" value="ABC_transporter-like_ATP-bd"/>
</dbReference>
<dbReference type="InterPro" id="IPR027417">
    <property type="entry name" value="P-loop_NTPase"/>
</dbReference>
<dbReference type="PANTHER" id="PTHR42939">
    <property type="entry name" value="ABC TRANSPORTER ATP-BINDING PROTEIN ALBC-RELATED"/>
    <property type="match status" value="1"/>
</dbReference>
<dbReference type="RefSeq" id="WP_231060189.1">
    <property type="nucleotide sequence ID" value="NZ_JAJNOC010000009.1"/>
</dbReference>
<keyword evidence="1" id="KW-0813">Transport</keyword>
<dbReference type="PROSITE" id="PS50893">
    <property type="entry name" value="ABC_TRANSPORTER_2"/>
    <property type="match status" value="1"/>
</dbReference>
<keyword evidence="2" id="KW-0472">Membrane</keyword>
<protein>
    <submittedName>
        <fullName evidence="6">ABC transporter ATP-binding protein</fullName>
    </submittedName>
</protein>
<organism evidence="6 7">
    <name type="scientific">Massilia phyllostachyos</name>
    <dbReference type="NCBI Taxonomy" id="2898585"/>
    <lineage>
        <taxon>Bacteria</taxon>
        <taxon>Pseudomonadati</taxon>
        <taxon>Pseudomonadota</taxon>
        <taxon>Betaproteobacteria</taxon>
        <taxon>Burkholderiales</taxon>
        <taxon>Oxalobacteraceae</taxon>
        <taxon>Telluria group</taxon>
        <taxon>Massilia</taxon>
    </lineage>
</organism>
<evidence type="ECO:0000256" key="3">
    <source>
        <dbReference type="ARBA" id="ARBA00022741"/>
    </source>
</evidence>
<name>A0ABS8QBF3_9BURK</name>
<dbReference type="GO" id="GO:0005524">
    <property type="term" value="F:ATP binding"/>
    <property type="evidence" value="ECO:0007669"/>
    <property type="project" value="UniProtKB-KW"/>
</dbReference>
<comment type="caution">
    <text evidence="6">The sequence shown here is derived from an EMBL/GenBank/DDBJ whole genome shotgun (WGS) entry which is preliminary data.</text>
</comment>
<sequence>MNAVELDSVIHRYGKVKALDGLSLTVRQGEMFGFLGRNGAGKTTTLKMLMGLLRPDSGRITVLGRSVKRIPAKLKQRIGYVCQEPNFYPWMTADQLGAFVGSFYPTWDAPEFQRLLRILDVPRDRRASEMSGGTRTKLGLALALAPRPELLLLDEPTAGLDPVARREFNDQLQVLQREQGTTVMFSSHLVGEVEQLAQRVGIVQSGACRFEGEVSDLRRQVRRIVADAGVAPGEGFTQLRGDIWQADPALWEQSAWPPGVVVASLSLEDIFLAFARTDSVSA</sequence>
<keyword evidence="2" id="KW-1003">Cell membrane</keyword>
<dbReference type="EMBL" id="JAJNOC010000009">
    <property type="protein sequence ID" value="MCD2518919.1"/>
    <property type="molecule type" value="Genomic_DNA"/>
</dbReference>